<proteinExistence type="predicted"/>
<evidence type="ECO:0000256" key="2">
    <source>
        <dbReference type="SAM" id="Coils"/>
    </source>
</evidence>
<dbReference type="Gene3D" id="2.40.420.20">
    <property type="match status" value="1"/>
</dbReference>
<dbReference type="GO" id="GO:0030313">
    <property type="term" value="C:cell envelope"/>
    <property type="evidence" value="ECO:0007669"/>
    <property type="project" value="TreeGrafter"/>
</dbReference>
<dbReference type="EMBL" id="CACVAY010000077">
    <property type="protein sequence ID" value="CAA6816615.1"/>
    <property type="molecule type" value="Genomic_DNA"/>
</dbReference>
<dbReference type="PANTHER" id="PTHR30097:SF4">
    <property type="entry name" value="SLR6042 PROTEIN"/>
    <property type="match status" value="1"/>
</dbReference>
<dbReference type="GO" id="GO:0015679">
    <property type="term" value="P:plasma membrane copper ion transport"/>
    <property type="evidence" value="ECO:0007669"/>
    <property type="project" value="TreeGrafter"/>
</dbReference>
<evidence type="ECO:0000256" key="1">
    <source>
        <dbReference type="ARBA" id="ARBA00022448"/>
    </source>
</evidence>
<dbReference type="InterPro" id="IPR051909">
    <property type="entry name" value="MFP_Cation_Efflux"/>
</dbReference>
<protein>
    <recommendedName>
        <fullName evidence="4">Multidrug resistance protein MdtA-like C-terminal permuted SH3 domain-containing protein</fullName>
    </recommendedName>
</protein>
<dbReference type="AlphaFoldDB" id="A0A6S6TBY2"/>
<organism evidence="5">
    <name type="scientific">uncultured Thiotrichaceae bacterium</name>
    <dbReference type="NCBI Taxonomy" id="298394"/>
    <lineage>
        <taxon>Bacteria</taxon>
        <taxon>Pseudomonadati</taxon>
        <taxon>Pseudomonadota</taxon>
        <taxon>Gammaproteobacteria</taxon>
        <taxon>Thiotrichales</taxon>
        <taxon>Thiotrichaceae</taxon>
        <taxon>environmental samples</taxon>
    </lineage>
</organism>
<keyword evidence="2" id="KW-0175">Coiled coil</keyword>
<dbReference type="PANTHER" id="PTHR30097">
    <property type="entry name" value="CATION EFFLUX SYSTEM PROTEIN CUSB"/>
    <property type="match status" value="1"/>
</dbReference>
<name>A0A6S6TBY2_9GAMM</name>
<dbReference type="GO" id="GO:0060003">
    <property type="term" value="P:copper ion export"/>
    <property type="evidence" value="ECO:0007669"/>
    <property type="project" value="TreeGrafter"/>
</dbReference>
<evidence type="ECO:0000256" key="3">
    <source>
        <dbReference type="SAM" id="SignalP"/>
    </source>
</evidence>
<evidence type="ECO:0000259" key="4">
    <source>
        <dbReference type="Pfam" id="PF25967"/>
    </source>
</evidence>
<reference evidence="5" key="1">
    <citation type="submission" date="2020-01" db="EMBL/GenBank/DDBJ databases">
        <authorList>
            <person name="Meier V. D."/>
            <person name="Meier V D."/>
        </authorList>
    </citation>
    <scope>NUCLEOTIDE SEQUENCE</scope>
    <source>
        <strain evidence="5">HLG_WM_MAG_07</strain>
    </source>
</reference>
<feature type="coiled-coil region" evidence="2">
    <location>
        <begin position="129"/>
        <end position="159"/>
    </location>
</feature>
<keyword evidence="3" id="KW-0732">Signal</keyword>
<keyword evidence="1" id="KW-0813">Transport</keyword>
<dbReference type="InterPro" id="IPR058627">
    <property type="entry name" value="MdtA-like_C"/>
</dbReference>
<dbReference type="Pfam" id="PF25967">
    <property type="entry name" value="RND-MFP_C"/>
    <property type="match status" value="1"/>
</dbReference>
<gene>
    <name evidence="5" type="ORF">HELGO_WM16953</name>
</gene>
<feature type="domain" description="Multidrug resistance protein MdtA-like C-terminal permuted SH3" evidence="4">
    <location>
        <begin position="310"/>
        <end position="364"/>
    </location>
</feature>
<sequence>MKRYSLLTILALYLGLLPSAIQAGAEHDHGNDNEPALVNANAPQRLPDGRVFLPKNTQRFIQVRTQIVNVRDVAKTRLLNGTIIRQTNAKGKLLAPQNGQFILSRDLPQIGDSVKQGQQFGTISLSQDAQEQTNQAAALADLKQQLKLAKLEKSRLSKLGNLIPKQEVDAAANTVQRINAQISAYQGGQHTSQSLTIPQSGIVNAIYVNHQQSVQTGDLLLEIIDPKQVMLEGLSYDPLLPTYITSASVSIDEKTIPLQYQGTNGELRQQALPLRFTAIKDKSNYLTNVPIGLPVQIAVQTQQKIAGIPVPIQSLAKNASNQSIVWIKVAPEHYQPREVVFQPLDGKQVVITAGLKGGERVVTEATTLINQIR</sequence>
<feature type="chain" id="PRO_5028297466" description="Multidrug resistance protein MdtA-like C-terminal permuted SH3 domain-containing protein" evidence="3">
    <location>
        <begin position="24"/>
        <end position="373"/>
    </location>
</feature>
<feature type="signal peptide" evidence="3">
    <location>
        <begin position="1"/>
        <end position="23"/>
    </location>
</feature>
<accession>A0A6S6TBY2</accession>
<evidence type="ECO:0000313" key="5">
    <source>
        <dbReference type="EMBL" id="CAA6816615.1"/>
    </source>
</evidence>